<feature type="domain" description="DPH-type MB" evidence="6">
    <location>
        <begin position="93"/>
        <end position="149"/>
    </location>
</feature>
<name>A0ABQ7QR78_PLUXY</name>
<dbReference type="SUPFAM" id="SSF46565">
    <property type="entry name" value="Chaperone J-domain"/>
    <property type="match status" value="1"/>
</dbReference>
<dbReference type="InterPro" id="IPR001623">
    <property type="entry name" value="DnaJ_domain"/>
</dbReference>
<dbReference type="SMART" id="SM00271">
    <property type="entry name" value="DnaJ"/>
    <property type="match status" value="1"/>
</dbReference>
<proteinExistence type="inferred from homology"/>
<dbReference type="InterPro" id="IPR036671">
    <property type="entry name" value="DPH_MB_sf"/>
</dbReference>
<dbReference type="Gene3D" id="1.10.287.110">
    <property type="entry name" value="DnaJ domain"/>
    <property type="match status" value="1"/>
</dbReference>
<dbReference type="InterPro" id="IPR007872">
    <property type="entry name" value="DPH_MB_dom"/>
</dbReference>
<evidence type="ECO:0000256" key="1">
    <source>
        <dbReference type="ARBA" id="ARBA00006169"/>
    </source>
</evidence>
<dbReference type="SUPFAM" id="SSF144217">
    <property type="entry name" value="CSL zinc finger"/>
    <property type="match status" value="1"/>
</dbReference>
<accession>A0ABQ7QR78</accession>
<reference evidence="7 8" key="1">
    <citation type="submission" date="2021-06" db="EMBL/GenBank/DDBJ databases">
        <title>A haploid diamondback moth (Plutella xylostella L.) genome assembly resolves 31 chromosomes and identifies a diamide resistance mutation.</title>
        <authorList>
            <person name="Ward C.M."/>
            <person name="Perry K.D."/>
            <person name="Baker G."/>
            <person name="Powis K."/>
            <person name="Heckel D.G."/>
            <person name="Baxter S.W."/>
        </authorList>
    </citation>
    <scope>NUCLEOTIDE SEQUENCE [LARGE SCALE GENOMIC DNA]</scope>
    <source>
        <strain evidence="7 8">LV</strain>
        <tissue evidence="7">Single pupa</tissue>
    </source>
</reference>
<evidence type="ECO:0000256" key="3">
    <source>
        <dbReference type="ARBA" id="ARBA00022833"/>
    </source>
</evidence>
<dbReference type="Proteomes" id="UP000823941">
    <property type="component" value="Chromosome 10"/>
</dbReference>
<dbReference type="PANTHER" id="PTHR45255">
    <property type="entry name" value="DNAJ HOMOLOG SUBFAMILY C MEMBER 24"/>
    <property type="match status" value="1"/>
</dbReference>
<dbReference type="Pfam" id="PF05207">
    <property type="entry name" value="Zn_ribbon_CSL"/>
    <property type="match status" value="1"/>
</dbReference>
<dbReference type="Pfam" id="PF00226">
    <property type="entry name" value="DnaJ"/>
    <property type="match status" value="1"/>
</dbReference>
<evidence type="ECO:0000256" key="4">
    <source>
        <dbReference type="ARBA" id="ARBA00023004"/>
    </source>
</evidence>
<comment type="caution">
    <text evidence="7">The sequence shown here is derived from an EMBL/GenBank/DDBJ whole genome shotgun (WGS) entry which is preliminary data.</text>
</comment>
<evidence type="ECO:0008006" key="9">
    <source>
        <dbReference type="Google" id="ProtNLM"/>
    </source>
</evidence>
<evidence type="ECO:0000313" key="8">
    <source>
        <dbReference type="Proteomes" id="UP000823941"/>
    </source>
</evidence>
<sequence>MVSMTMNLKDETERPVDYYEILQSDRKASVEELKKNYQRLVLTLHPDKNAVGCDKSDASFLMLQKAWTVLRDPETRKLYDAELSCEEHSDLLLYANIDLKDMDYLESEECYSYTCRCGGNYILEAGSTDQIKVIIPCDECSFSVEVTCDS</sequence>
<evidence type="ECO:0000259" key="6">
    <source>
        <dbReference type="PROSITE" id="PS51074"/>
    </source>
</evidence>
<dbReference type="PROSITE" id="PS51074">
    <property type="entry name" value="DPH_MB"/>
    <property type="match status" value="1"/>
</dbReference>
<dbReference type="EMBL" id="JAHIBW010000010">
    <property type="protein sequence ID" value="KAG7307570.1"/>
    <property type="molecule type" value="Genomic_DNA"/>
</dbReference>
<feature type="domain" description="J" evidence="5">
    <location>
        <begin position="17"/>
        <end position="83"/>
    </location>
</feature>
<comment type="similarity">
    <text evidence="1">Belongs to the DPH4 family.</text>
</comment>
<dbReference type="PANTHER" id="PTHR45255:SF1">
    <property type="entry name" value="DNAJ HOMOLOG SUBFAMILY C MEMBER 24"/>
    <property type="match status" value="1"/>
</dbReference>
<keyword evidence="3" id="KW-0862">Zinc</keyword>
<organism evidence="7 8">
    <name type="scientific">Plutella xylostella</name>
    <name type="common">Diamondback moth</name>
    <name type="synonym">Plutella maculipennis</name>
    <dbReference type="NCBI Taxonomy" id="51655"/>
    <lineage>
        <taxon>Eukaryota</taxon>
        <taxon>Metazoa</taxon>
        <taxon>Ecdysozoa</taxon>
        <taxon>Arthropoda</taxon>
        <taxon>Hexapoda</taxon>
        <taxon>Insecta</taxon>
        <taxon>Pterygota</taxon>
        <taxon>Neoptera</taxon>
        <taxon>Endopterygota</taxon>
        <taxon>Lepidoptera</taxon>
        <taxon>Glossata</taxon>
        <taxon>Ditrysia</taxon>
        <taxon>Yponomeutoidea</taxon>
        <taxon>Plutellidae</taxon>
        <taxon>Plutella</taxon>
    </lineage>
</organism>
<dbReference type="CDD" id="cd06257">
    <property type="entry name" value="DnaJ"/>
    <property type="match status" value="1"/>
</dbReference>
<dbReference type="InterPro" id="IPR036869">
    <property type="entry name" value="J_dom_sf"/>
</dbReference>
<keyword evidence="4" id="KW-0408">Iron</keyword>
<gene>
    <name evidence="7" type="ORF">JYU34_007788</name>
</gene>
<evidence type="ECO:0000256" key="2">
    <source>
        <dbReference type="ARBA" id="ARBA00022723"/>
    </source>
</evidence>
<dbReference type="PRINTS" id="PR00625">
    <property type="entry name" value="JDOMAIN"/>
</dbReference>
<evidence type="ECO:0000313" key="7">
    <source>
        <dbReference type="EMBL" id="KAG7307570.1"/>
    </source>
</evidence>
<keyword evidence="8" id="KW-1185">Reference proteome</keyword>
<dbReference type="Gene3D" id="3.10.660.10">
    <property type="entry name" value="DPH Zinc finger"/>
    <property type="match status" value="1"/>
</dbReference>
<dbReference type="PROSITE" id="PS50076">
    <property type="entry name" value="DNAJ_2"/>
    <property type="match status" value="1"/>
</dbReference>
<protein>
    <recommendedName>
        <fullName evidence="9">DPH4 homolog</fullName>
    </recommendedName>
</protein>
<keyword evidence="2" id="KW-0479">Metal-binding</keyword>
<evidence type="ECO:0000259" key="5">
    <source>
        <dbReference type="PROSITE" id="PS50076"/>
    </source>
</evidence>